<feature type="compositionally biased region" description="Polar residues" evidence="6">
    <location>
        <begin position="91"/>
        <end position="105"/>
    </location>
</feature>
<name>A0A914GZC0_GLORO</name>
<feature type="transmembrane region" description="Helical" evidence="7">
    <location>
        <begin position="471"/>
        <end position="495"/>
    </location>
</feature>
<reference evidence="10" key="1">
    <citation type="submission" date="2022-11" db="UniProtKB">
        <authorList>
            <consortium name="WormBaseParasite"/>
        </authorList>
    </citation>
    <scope>IDENTIFICATION</scope>
</reference>
<evidence type="ECO:0000256" key="1">
    <source>
        <dbReference type="ARBA" id="ARBA00004141"/>
    </source>
</evidence>
<keyword evidence="9" id="KW-1185">Reference proteome</keyword>
<feature type="transmembrane region" description="Helical" evidence="7">
    <location>
        <begin position="291"/>
        <end position="312"/>
    </location>
</feature>
<evidence type="ECO:0000259" key="8">
    <source>
        <dbReference type="Pfam" id="PF07810"/>
    </source>
</evidence>
<feature type="region of interest" description="Disordered" evidence="6">
    <location>
        <begin position="778"/>
        <end position="816"/>
    </location>
</feature>
<accession>A0A914GZC0</accession>
<feature type="compositionally biased region" description="Low complexity" evidence="6">
    <location>
        <begin position="1598"/>
        <end position="1609"/>
    </location>
</feature>
<feature type="compositionally biased region" description="Polar residues" evidence="6">
    <location>
        <begin position="1452"/>
        <end position="1462"/>
    </location>
</feature>
<protein>
    <submittedName>
        <fullName evidence="10">TMC domain-containing protein</fullName>
    </submittedName>
</protein>
<proteinExistence type="inferred from homology"/>
<comment type="subcellular location">
    <subcellularLocation>
        <location evidence="1">Membrane</location>
        <topology evidence="1">Multi-pass membrane protein</topology>
    </subcellularLocation>
</comment>
<organism evidence="9 10">
    <name type="scientific">Globodera rostochiensis</name>
    <name type="common">Golden nematode worm</name>
    <name type="synonym">Heterodera rostochiensis</name>
    <dbReference type="NCBI Taxonomy" id="31243"/>
    <lineage>
        <taxon>Eukaryota</taxon>
        <taxon>Metazoa</taxon>
        <taxon>Ecdysozoa</taxon>
        <taxon>Nematoda</taxon>
        <taxon>Chromadorea</taxon>
        <taxon>Rhabditida</taxon>
        <taxon>Tylenchina</taxon>
        <taxon>Tylenchomorpha</taxon>
        <taxon>Tylenchoidea</taxon>
        <taxon>Heteroderidae</taxon>
        <taxon>Heteroderinae</taxon>
        <taxon>Globodera</taxon>
    </lineage>
</organism>
<feature type="region of interest" description="Disordered" evidence="6">
    <location>
        <begin position="1"/>
        <end position="22"/>
    </location>
</feature>
<feature type="region of interest" description="Disordered" evidence="6">
    <location>
        <begin position="1644"/>
        <end position="1678"/>
    </location>
</feature>
<feature type="compositionally biased region" description="Low complexity" evidence="6">
    <location>
        <begin position="1351"/>
        <end position="1365"/>
    </location>
</feature>
<feature type="compositionally biased region" description="Polar residues" evidence="6">
    <location>
        <begin position="630"/>
        <end position="640"/>
    </location>
</feature>
<comment type="similarity">
    <text evidence="2">Belongs to the TMC family.</text>
</comment>
<evidence type="ECO:0000256" key="5">
    <source>
        <dbReference type="ARBA" id="ARBA00023136"/>
    </source>
</evidence>
<keyword evidence="3 7" id="KW-0812">Transmembrane</keyword>
<evidence type="ECO:0000256" key="2">
    <source>
        <dbReference type="ARBA" id="ARBA00006510"/>
    </source>
</evidence>
<feature type="compositionally biased region" description="Basic and acidic residues" evidence="6">
    <location>
        <begin position="1211"/>
        <end position="1221"/>
    </location>
</feature>
<feature type="region of interest" description="Disordered" evidence="6">
    <location>
        <begin position="1516"/>
        <end position="1544"/>
    </location>
</feature>
<evidence type="ECO:0000313" key="10">
    <source>
        <dbReference type="WBParaSite" id="Gr19_v10_g12502.t1"/>
    </source>
</evidence>
<feature type="domain" description="TMC" evidence="8">
    <location>
        <begin position="950"/>
        <end position="1065"/>
    </location>
</feature>
<feature type="compositionally biased region" description="Polar residues" evidence="6">
    <location>
        <begin position="1576"/>
        <end position="1588"/>
    </location>
</feature>
<feature type="region of interest" description="Disordered" evidence="6">
    <location>
        <begin position="1181"/>
        <end position="1221"/>
    </location>
</feature>
<feature type="compositionally biased region" description="Low complexity" evidence="6">
    <location>
        <begin position="1197"/>
        <end position="1210"/>
    </location>
</feature>
<dbReference type="GO" id="GO:0005886">
    <property type="term" value="C:plasma membrane"/>
    <property type="evidence" value="ECO:0007669"/>
    <property type="project" value="InterPro"/>
</dbReference>
<feature type="transmembrane region" description="Helical" evidence="7">
    <location>
        <begin position="382"/>
        <end position="400"/>
    </location>
</feature>
<evidence type="ECO:0000256" key="7">
    <source>
        <dbReference type="SAM" id="Phobius"/>
    </source>
</evidence>
<evidence type="ECO:0000256" key="3">
    <source>
        <dbReference type="ARBA" id="ARBA00022692"/>
    </source>
</evidence>
<feature type="transmembrane region" description="Helical" evidence="7">
    <location>
        <begin position="515"/>
        <end position="536"/>
    </location>
</feature>
<dbReference type="Pfam" id="PF07810">
    <property type="entry name" value="TMC"/>
    <property type="match status" value="1"/>
</dbReference>
<keyword evidence="5 7" id="KW-0472">Membrane</keyword>
<feature type="region of interest" description="Disordered" evidence="6">
    <location>
        <begin position="611"/>
        <end position="640"/>
    </location>
</feature>
<dbReference type="GO" id="GO:0008381">
    <property type="term" value="F:mechanosensitive monoatomic ion channel activity"/>
    <property type="evidence" value="ECO:0007669"/>
    <property type="project" value="TreeGrafter"/>
</dbReference>
<dbReference type="WBParaSite" id="Gr19_v10_g12502.t1">
    <property type="protein sequence ID" value="Gr19_v10_g12502.t1"/>
    <property type="gene ID" value="Gr19_v10_g12502"/>
</dbReference>
<dbReference type="PANTHER" id="PTHR23302:SF40">
    <property type="entry name" value="TRANSMEMBRANE CHANNEL-LIKE PROTEIN"/>
    <property type="match status" value="1"/>
</dbReference>
<evidence type="ECO:0000313" key="9">
    <source>
        <dbReference type="Proteomes" id="UP000887572"/>
    </source>
</evidence>
<feature type="transmembrane region" description="Helical" evidence="7">
    <location>
        <begin position="1069"/>
        <end position="1090"/>
    </location>
</feature>
<feature type="region of interest" description="Disordered" evidence="6">
    <location>
        <begin position="717"/>
        <end position="742"/>
    </location>
</feature>
<feature type="region of interest" description="Disordered" evidence="6">
    <location>
        <begin position="1452"/>
        <end position="1482"/>
    </location>
</feature>
<feature type="compositionally biased region" description="Low complexity" evidence="6">
    <location>
        <begin position="906"/>
        <end position="933"/>
    </location>
</feature>
<evidence type="ECO:0000256" key="4">
    <source>
        <dbReference type="ARBA" id="ARBA00022989"/>
    </source>
</evidence>
<feature type="compositionally biased region" description="Polar residues" evidence="6">
    <location>
        <begin position="1721"/>
        <end position="1730"/>
    </location>
</feature>
<feature type="compositionally biased region" description="Polar residues" evidence="6">
    <location>
        <begin position="1774"/>
        <end position="1783"/>
    </location>
</feature>
<feature type="transmembrane region" description="Helical" evidence="7">
    <location>
        <begin position="1020"/>
        <end position="1038"/>
    </location>
</feature>
<feature type="region of interest" description="Disordered" evidence="6">
    <location>
        <begin position="1402"/>
        <end position="1424"/>
    </location>
</feature>
<feature type="transmembrane region" description="Helical" evidence="7">
    <location>
        <begin position="1136"/>
        <end position="1158"/>
    </location>
</feature>
<feature type="transmembrane region" description="Helical" evidence="7">
    <location>
        <begin position="548"/>
        <end position="568"/>
    </location>
</feature>
<sequence>MSRHQKLHSSPEKRADIEPLNLLGYGNNSTDYGNCPGSARSLPRAKSAVFTENAVDESHCDRATHHQTSVSTGERLDGPPPSASSTHSATMLQKNNNAWLNRSSPTGGGALAAPPDSAHSSKDLHPLSDRRRRSSIILNKRLPMRKADSSELGDLTGSKLTLDEELYDILHAFLEADRGDKDDEEETVGKPLTRQHLLNKIREKKEVINKLRCQAWNMNRKRRTLRLAQKYLEQNESKVSKTHLYKEELVKRWRWFLRWLSNIGIYFVPWESRIKRIESQFGSVVSSYFTFLRWVIFINFIITAIIVALVVVPECAADATADASRHNRTASRKRIPPEEQSHSNEWAVVWHFDGYLRVSPLFYGFYSNDPYISEAFKYPLPLAYFLAAIFVFCFSLFIILRRISLNARLSKLSGTKAEQYVFNWKLFTGWDYSIGNSETATNTAMAAVIKLREAINECQIHAQRRCKPSLWAIRLVSNTVIIAMILLSIFCIHTAVQSSETVEKSSGSIFTKNQVPLLLSTITHIFPMIFDLIGRIEKHHAKLSLRLHLIRISALYVINYATLIYSLFEKMDNIRNISRTMDGTVTAPAGTTPNVPLMFAGDGAVVGGGIQPRQRQQWRRQQSPSGRKQPPQQQRPFLSRNFSTPRQLRQFFATATPALAAGNSDDVIGNSDDVIGNSDDVIGNSDDVIGNSDDVIGNSDDVIGNSDDVIGNSDDVIQRKQSQQQQRHRKSAADVQDANENDKVTVDGSSFTVHAQFGPVGVNNPTALVRNSTMPVMPLDPTQSHSTTALPRRPPYETRRVGPTTLPTFSPPPRPPTPALTTFTGLNYGPDWAEIGRDRDRTRARKLPPNITVERVADGLPLSWPTQTTTVTADSTKTFPAPLTLPPQPLPVSTTARPYFPKPTRRTSSSSTGTSAISKTSSTTVASTTTTTSKPAEDDGEEEEYDDHICWETMIGQEIVKLVTMDLYITIISIFIIDFVRGLWIRYCSTWWCWDIETTFPEYGEFKVAENVLHICNNQGMVWLGLFFAPLLPAINNVKLIIIMYIRGWACVTCNVPAREIFRASKSSNFFLAILLSALLLCTVPVGYVITSKRPSTLCGPFAERNRFYDVLTELIIGNVPKKALRWLKYVASPGVIIPIILLLILFIFFLISLVRGLRKANTDLQKQLIHERTEEKRKIFELAGGANRSKTKGSIRAQQQQKKASSSGGRKLEQGQHLPEVERKRREPWRLFNNLAKKRKGTDVSSLCPSDEPPSSLMNSPSAEEQPFGISAADAFPLKQTQIAGEKTLHAMPPISADWSARSVKSAFCLPSIGSLEETESAHAGHKEEYGSKRSTPDELRTLVGPFHHPTPLAPSSVPATATSMTSSATTGVSFAAFPRGDWSSASVSLGVLFGTTPPLSSIVSTAGRRPPSDGNNNNEDKSLYEELNSPKFIDDSARTNFDAICDDNKNIVQPQPQKQSDTAHKALKSGSRLTPRPIWCPPASQRNYSKVYRLDGPLAPLSRKLIHSPRLISTHITSPHSPPPVPPPASMSRSADASVVSGVPSVEAPHRISLYSREPRRIGLPPAVVPSARKSMSPTASCTTSGSSRRPPPPLSLLQRQPSLPSSASAKIHKVPAKTMDQFVPWPAPNEIRRQLRPTSIGRERGTPTYRTRSPPKMIKSVHSTEFSPPPAEHQPCRFRITVSPTRRLEPNPQAADASAYSPPSRLMIKQQVITGSTSTIGAGSNASGGMEPERTSSTTSTPRRPPVLNHGQQHRPMTAPRAVFGDDDSPQVEQKQTPGH</sequence>
<feature type="compositionally biased region" description="Low complexity" evidence="6">
    <location>
        <begin position="611"/>
        <end position="627"/>
    </location>
</feature>
<dbReference type="InterPro" id="IPR012496">
    <property type="entry name" value="TMC_dom"/>
</dbReference>
<feature type="region of interest" description="Disordered" evidence="6">
    <location>
        <begin position="877"/>
        <end position="943"/>
    </location>
</feature>
<dbReference type="Proteomes" id="UP000887572">
    <property type="component" value="Unplaced"/>
</dbReference>
<evidence type="ECO:0000256" key="6">
    <source>
        <dbReference type="SAM" id="MobiDB-lite"/>
    </source>
</evidence>
<feature type="region of interest" description="Disordered" evidence="6">
    <location>
        <begin position="1721"/>
        <end position="1783"/>
    </location>
</feature>
<feature type="compositionally biased region" description="Basic and acidic residues" evidence="6">
    <location>
        <begin position="1321"/>
        <end position="1342"/>
    </location>
</feature>
<feature type="region of interest" description="Disordered" evidence="6">
    <location>
        <begin position="1241"/>
        <end position="1266"/>
    </location>
</feature>
<feature type="compositionally biased region" description="Pro residues" evidence="6">
    <location>
        <begin position="1522"/>
        <end position="1531"/>
    </location>
</feature>
<keyword evidence="4 7" id="KW-1133">Transmembrane helix</keyword>
<feature type="compositionally biased region" description="Basic and acidic residues" evidence="6">
    <location>
        <begin position="119"/>
        <end position="129"/>
    </location>
</feature>
<feature type="region of interest" description="Disordered" evidence="6">
    <location>
        <begin position="1565"/>
        <end position="1609"/>
    </location>
</feature>
<dbReference type="InterPro" id="IPR038900">
    <property type="entry name" value="TMC"/>
</dbReference>
<feature type="region of interest" description="Disordered" evidence="6">
    <location>
        <begin position="1320"/>
        <end position="1365"/>
    </location>
</feature>
<dbReference type="PANTHER" id="PTHR23302">
    <property type="entry name" value="TRANSMEMBRANE CHANNEL-RELATED"/>
    <property type="match status" value="1"/>
</dbReference>
<feature type="region of interest" description="Disordered" evidence="6">
    <location>
        <begin position="56"/>
        <end position="142"/>
    </location>
</feature>